<dbReference type="GO" id="GO:0032217">
    <property type="term" value="F:riboflavin transmembrane transporter activity"/>
    <property type="evidence" value="ECO:0007669"/>
    <property type="project" value="UniProtKB-UniRule"/>
</dbReference>
<evidence type="ECO:0000256" key="7">
    <source>
        <dbReference type="ARBA" id="ARBA00022989"/>
    </source>
</evidence>
<evidence type="ECO:0000256" key="9">
    <source>
        <dbReference type="RuleBase" id="RU368035"/>
    </source>
</evidence>
<keyword evidence="7 9" id="KW-1133">Transmembrane helix</keyword>
<dbReference type="Proteomes" id="UP001152320">
    <property type="component" value="Chromosome 5"/>
</dbReference>
<feature type="transmembrane region" description="Helical" evidence="9">
    <location>
        <begin position="327"/>
        <end position="347"/>
    </location>
</feature>
<comment type="similarity">
    <text evidence="3 9">Belongs to the riboflavin transporter family.</text>
</comment>
<dbReference type="EMBL" id="JAIZAY010000005">
    <property type="protein sequence ID" value="KAJ8042272.1"/>
    <property type="molecule type" value="Genomic_DNA"/>
</dbReference>
<dbReference type="PANTHER" id="PTHR12929:SF10">
    <property type="entry name" value="RIBOFLAVIN TRANSPORTER"/>
    <property type="match status" value="1"/>
</dbReference>
<evidence type="ECO:0000256" key="10">
    <source>
        <dbReference type="SAM" id="MobiDB-lite"/>
    </source>
</evidence>
<evidence type="ECO:0000256" key="5">
    <source>
        <dbReference type="ARBA" id="ARBA00022475"/>
    </source>
</evidence>
<name>A0A9Q1CBM4_HOLLE</name>
<feature type="transmembrane region" description="Helical" evidence="9">
    <location>
        <begin position="62"/>
        <end position="83"/>
    </location>
</feature>
<evidence type="ECO:0000256" key="4">
    <source>
        <dbReference type="ARBA" id="ARBA00022448"/>
    </source>
</evidence>
<evidence type="ECO:0000256" key="6">
    <source>
        <dbReference type="ARBA" id="ARBA00022692"/>
    </source>
</evidence>
<evidence type="ECO:0000256" key="2">
    <source>
        <dbReference type="ARBA" id="ARBA00004651"/>
    </source>
</evidence>
<gene>
    <name evidence="11" type="ORF">HOLleu_13290</name>
</gene>
<comment type="caution">
    <text evidence="11">The sequence shown here is derived from an EMBL/GenBank/DDBJ whole genome shotgun (WGS) entry which is preliminary data.</text>
</comment>
<feature type="transmembrane region" description="Helical" evidence="9">
    <location>
        <begin position="423"/>
        <end position="447"/>
    </location>
</feature>
<feature type="transmembrane region" description="Helical" evidence="9">
    <location>
        <begin position="95"/>
        <end position="113"/>
    </location>
</feature>
<feature type="transmembrane region" description="Helical" evidence="9">
    <location>
        <begin position="225"/>
        <end position="246"/>
    </location>
</feature>
<feature type="compositionally biased region" description="Polar residues" evidence="10">
    <location>
        <begin position="255"/>
        <end position="269"/>
    </location>
</feature>
<comment type="catalytic activity">
    <reaction evidence="1 9">
        <text>riboflavin(in) = riboflavin(out)</text>
        <dbReference type="Rhea" id="RHEA:35015"/>
        <dbReference type="ChEBI" id="CHEBI:57986"/>
    </reaction>
</comment>
<feature type="region of interest" description="Disordered" evidence="10">
    <location>
        <begin position="255"/>
        <end position="278"/>
    </location>
</feature>
<keyword evidence="5 9" id="KW-1003">Cell membrane</keyword>
<dbReference type="AlphaFoldDB" id="A0A9Q1CBM4"/>
<keyword evidence="6 9" id="KW-0812">Transmembrane</keyword>
<feature type="transmembrane region" description="Helical" evidence="9">
    <location>
        <begin position="21"/>
        <end position="42"/>
    </location>
</feature>
<comment type="function">
    <text evidence="9">Plasma membrane transporter mediating the uptake by cells of the water soluble vitamin B2/riboflavin that plays a key role in biochemical oxidation-reduction reactions of the carbohydrate, lipid, and amino acid metabolism.</text>
</comment>
<dbReference type="OrthoDB" id="9995836at2759"/>
<organism evidence="11 12">
    <name type="scientific">Holothuria leucospilota</name>
    <name type="common">Black long sea cucumber</name>
    <name type="synonym">Mertensiothuria leucospilota</name>
    <dbReference type="NCBI Taxonomy" id="206669"/>
    <lineage>
        <taxon>Eukaryota</taxon>
        <taxon>Metazoa</taxon>
        <taxon>Echinodermata</taxon>
        <taxon>Eleutherozoa</taxon>
        <taxon>Echinozoa</taxon>
        <taxon>Holothuroidea</taxon>
        <taxon>Aspidochirotacea</taxon>
        <taxon>Aspidochirotida</taxon>
        <taxon>Holothuriidae</taxon>
        <taxon>Holothuria</taxon>
    </lineage>
</organism>
<evidence type="ECO:0000256" key="1">
    <source>
        <dbReference type="ARBA" id="ARBA00000215"/>
    </source>
</evidence>
<dbReference type="GO" id="GO:0005886">
    <property type="term" value="C:plasma membrane"/>
    <property type="evidence" value="ECO:0007669"/>
    <property type="project" value="UniProtKB-SubCell"/>
</dbReference>
<dbReference type="Pfam" id="PF06237">
    <property type="entry name" value="SLC52_ribofla_tr"/>
    <property type="match status" value="1"/>
</dbReference>
<evidence type="ECO:0000256" key="8">
    <source>
        <dbReference type="ARBA" id="ARBA00023136"/>
    </source>
</evidence>
<evidence type="ECO:0000313" key="12">
    <source>
        <dbReference type="Proteomes" id="UP001152320"/>
    </source>
</evidence>
<sequence length="473" mass="51699">MEGLEEANKATTSKTSSTNRPLIIFLVVVFGQGSWIALNGLWVQLPLLVSLGIPEQFQIATWLVLVIQVANIGPLIFTLVNYFTPSGFHFEIATNYFITALGAIVTFLLIFLWDKQSVWGFTQSDNLHSTALILCAFFLSVVDCTSSVAFTPFMSRFKPYYVTWYFVGEGVSSLTPSIVALIQGVGGKADCVANETSIVENATHVQECTSWVPVQKSARFGPSGFFGFLFVMSFACFLSYLLLNILPQARSEQSKQSVKNGQKSNNYEMVSSSDVNHNDSDETLKQRIRPFQSLVLLFTILGVVSALNNSVLPSVQSYSAGAYGIPTYLLAATLACVTKPIASMLVLVRPKDNIGVVVAVGLVGVCAGCYSMMTALTSPFPPLQHTTIGRFLIVTAWITSSGCFSYVHATVGWILRQETQNRVLFIWFGGITQLGSLIGACTMFVIVNKTDILQPYYEDPCENAVPCEISTLP</sequence>
<proteinExistence type="inferred from homology"/>
<evidence type="ECO:0000313" key="11">
    <source>
        <dbReference type="EMBL" id="KAJ8042272.1"/>
    </source>
</evidence>
<feature type="transmembrane region" description="Helical" evidence="9">
    <location>
        <begin position="128"/>
        <end position="150"/>
    </location>
</feature>
<keyword evidence="8 9" id="KW-0472">Membrane</keyword>
<comment type="subcellular location">
    <subcellularLocation>
        <location evidence="2 9">Cell membrane</location>
        <topology evidence="2 9">Multi-pass membrane protein</topology>
    </subcellularLocation>
</comment>
<feature type="transmembrane region" description="Helical" evidence="9">
    <location>
        <begin position="294"/>
        <end position="315"/>
    </location>
</feature>
<evidence type="ECO:0000256" key="3">
    <source>
        <dbReference type="ARBA" id="ARBA00006366"/>
    </source>
</evidence>
<feature type="transmembrane region" description="Helical" evidence="9">
    <location>
        <begin position="388"/>
        <end position="411"/>
    </location>
</feature>
<accession>A0A9Q1CBM4</accession>
<keyword evidence="12" id="KW-1185">Reference proteome</keyword>
<dbReference type="InterPro" id="IPR009357">
    <property type="entry name" value="Riboflavin_transptr"/>
</dbReference>
<protein>
    <recommendedName>
        <fullName evidence="9">Riboflavin transporter</fullName>
    </recommendedName>
</protein>
<feature type="transmembrane region" description="Helical" evidence="9">
    <location>
        <begin position="162"/>
        <end position="182"/>
    </location>
</feature>
<dbReference type="PANTHER" id="PTHR12929">
    <property type="entry name" value="SOLUTE CARRIER FAMILY 52"/>
    <property type="match status" value="1"/>
</dbReference>
<keyword evidence="4 9" id="KW-0813">Transport</keyword>
<reference evidence="11" key="1">
    <citation type="submission" date="2021-10" db="EMBL/GenBank/DDBJ databases">
        <title>Tropical sea cucumber genome reveals ecological adaptation and Cuvierian tubules defense mechanism.</title>
        <authorList>
            <person name="Chen T."/>
        </authorList>
    </citation>
    <scope>NUCLEOTIDE SEQUENCE</scope>
    <source>
        <strain evidence="11">Nanhai2018</strain>
        <tissue evidence="11">Muscle</tissue>
    </source>
</reference>
<feature type="transmembrane region" description="Helical" evidence="9">
    <location>
        <begin position="354"/>
        <end position="376"/>
    </location>
</feature>